<reference evidence="3" key="1">
    <citation type="journal article" date="2006" name="PLoS Biol.">
        <title>Macronuclear genome sequence of the ciliate Tetrahymena thermophila, a model eukaryote.</title>
        <authorList>
            <person name="Eisen J.A."/>
            <person name="Coyne R.S."/>
            <person name="Wu M."/>
            <person name="Wu D."/>
            <person name="Thiagarajan M."/>
            <person name="Wortman J.R."/>
            <person name="Badger J.H."/>
            <person name="Ren Q."/>
            <person name="Amedeo P."/>
            <person name="Jones K.M."/>
            <person name="Tallon L.J."/>
            <person name="Delcher A.L."/>
            <person name="Salzberg S.L."/>
            <person name="Silva J.C."/>
            <person name="Haas B.J."/>
            <person name="Majoros W.H."/>
            <person name="Farzad M."/>
            <person name="Carlton J.M."/>
            <person name="Smith R.K. Jr."/>
            <person name="Garg J."/>
            <person name="Pearlman R.E."/>
            <person name="Karrer K.M."/>
            <person name="Sun L."/>
            <person name="Manning G."/>
            <person name="Elde N.C."/>
            <person name="Turkewitz A.P."/>
            <person name="Asai D.J."/>
            <person name="Wilkes D.E."/>
            <person name="Wang Y."/>
            <person name="Cai H."/>
            <person name="Collins K."/>
            <person name="Stewart B.A."/>
            <person name="Lee S.R."/>
            <person name="Wilamowska K."/>
            <person name="Weinberg Z."/>
            <person name="Ruzzo W.L."/>
            <person name="Wloga D."/>
            <person name="Gaertig J."/>
            <person name="Frankel J."/>
            <person name="Tsao C.-C."/>
            <person name="Gorovsky M.A."/>
            <person name="Keeling P.J."/>
            <person name="Waller R.F."/>
            <person name="Patron N.J."/>
            <person name="Cherry J.M."/>
            <person name="Stover N.A."/>
            <person name="Krieger C.J."/>
            <person name="del Toro C."/>
            <person name="Ryder H.F."/>
            <person name="Williamson S.C."/>
            <person name="Barbeau R.A."/>
            <person name="Hamilton E.P."/>
            <person name="Orias E."/>
        </authorList>
    </citation>
    <scope>NUCLEOTIDE SEQUENCE [LARGE SCALE GENOMIC DNA]</scope>
    <source>
        <strain evidence="3">SB210</strain>
    </source>
</reference>
<dbReference type="GeneID" id="7847228"/>
<proteinExistence type="predicted"/>
<gene>
    <name evidence="2" type="ORF">TTHERM_00284090</name>
</gene>
<feature type="compositionally biased region" description="Polar residues" evidence="1">
    <location>
        <begin position="590"/>
        <end position="604"/>
    </location>
</feature>
<dbReference type="InParanoid" id="I7M8G2"/>
<evidence type="ECO:0000256" key="1">
    <source>
        <dbReference type="SAM" id="MobiDB-lite"/>
    </source>
</evidence>
<dbReference type="RefSeq" id="XP_001018264.1">
    <property type="nucleotide sequence ID" value="XM_001018264.2"/>
</dbReference>
<sequence length="625" mass="72494">MHPQFIINNPQANLNPSYQLVSQYPVEQALLSQYLSQGCGLTPLIIPASCLQTNFLVPSIAQPAQQITLQQLQQLQNQQQQPQLWVQNGQIMSQAPQMGQLQILIPQNQKQQVYENNEFDFFPMQQQQVNLNRDSFSTVFLNNGLNNQQNDLLKMQNQQLINQQQAHFQNTLQVLESPQQQQREQMNCGIQYQQPLEFQHIQGNHLNSNNTVQNQQIYSSCAKFSINELQKVEHSNQQKEQLSNINSNNYSTPSLTTSLKLINNPTSSSVSTSRSTTFSANESAQIIPKIKQEAIHDFQQEDEQMESQSQIEHQLLSSDCDESNIEQPLSSYQLSKDLEEALKTMQTSTFCQNGELIFSPQYGKQFKLKQSLCKNDDIVFSKIKEYRKNRRHLNNGKEDDNQGNPQKVNSKFHNLNKLFMYKLLATFQQKNLIELDVPQYLHGILLKLIMRLKQSTKEMKNYNKKTEFFSHDHYNLLFLHLNERTLKYLIHSPFSIYLHKLCFNLDLNQFDQNDCSSFIQINCEKIQYINIIKRFCCQIVQNSNMLGVYQDQEDSNKNQDSESEPMASESNENSLEGKKKSCKSSSSKSLELQNQSQRQNMRQAYTQRALKGIQSLNQGVIIRRF</sequence>
<dbReference type="HOGENOM" id="CLU_437772_0_0_1"/>
<dbReference type="EMBL" id="GG662656">
    <property type="protein sequence ID" value="EAR98019.1"/>
    <property type="molecule type" value="Genomic_DNA"/>
</dbReference>
<evidence type="ECO:0000313" key="2">
    <source>
        <dbReference type="EMBL" id="EAR98019.1"/>
    </source>
</evidence>
<protein>
    <submittedName>
        <fullName evidence="2">Uncharacterized protein</fullName>
    </submittedName>
</protein>
<name>I7M8G2_TETTS</name>
<accession>I7M8G2</accession>
<feature type="region of interest" description="Disordered" evidence="1">
    <location>
        <begin position="551"/>
        <end position="604"/>
    </location>
</feature>
<keyword evidence="3" id="KW-1185">Reference proteome</keyword>
<dbReference type="Proteomes" id="UP000009168">
    <property type="component" value="Unassembled WGS sequence"/>
</dbReference>
<evidence type="ECO:0000313" key="3">
    <source>
        <dbReference type="Proteomes" id="UP000009168"/>
    </source>
</evidence>
<organism evidence="2 3">
    <name type="scientific">Tetrahymena thermophila (strain SB210)</name>
    <dbReference type="NCBI Taxonomy" id="312017"/>
    <lineage>
        <taxon>Eukaryota</taxon>
        <taxon>Sar</taxon>
        <taxon>Alveolata</taxon>
        <taxon>Ciliophora</taxon>
        <taxon>Intramacronucleata</taxon>
        <taxon>Oligohymenophorea</taxon>
        <taxon>Hymenostomatida</taxon>
        <taxon>Tetrahymenina</taxon>
        <taxon>Tetrahymenidae</taxon>
        <taxon>Tetrahymena</taxon>
    </lineage>
</organism>
<dbReference type="KEGG" id="tet:TTHERM_00284090"/>
<dbReference type="AlphaFoldDB" id="I7M8G2"/>